<dbReference type="InterPro" id="IPR052189">
    <property type="entry name" value="L-asp_N-monooxygenase_NS-form"/>
</dbReference>
<comment type="caution">
    <text evidence="2">The sequence shown here is derived from an EMBL/GenBank/DDBJ whole genome shotgun (WGS) entry which is preliminary data.</text>
</comment>
<evidence type="ECO:0000259" key="1">
    <source>
        <dbReference type="Pfam" id="PF13454"/>
    </source>
</evidence>
<dbReference type="Pfam" id="PF13454">
    <property type="entry name" value="NAD_binding_9"/>
    <property type="match status" value="1"/>
</dbReference>
<keyword evidence="3" id="KW-1185">Reference proteome</keyword>
<organism evidence="2 3">
    <name type="scientific">Allosphingosinicella humi</name>
    <dbReference type="NCBI Taxonomy" id="2068657"/>
    <lineage>
        <taxon>Bacteria</taxon>
        <taxon>Pseudomonadati</taxon>
        <taxon>Pseudomonadota</taxon>
        <taxon>Alphaproteobacteria</taxon>
        <taxon>Sphingomonadales</taxon>
        <taxon>Sphingomonadaceae</taxon>
        <taxon>Allosphingosinicella</taxon>
    </lineage>
</organism>
<dbReference type="AlphaFoldDB" id="A0A2U2J4Y2"/>
<accession>A0A2U2J4Y2</accession>
<dbReference type="PANTHER" id="PTHR40254">
    <property type="entry name" value="BLR0577 PROTEIN"/>
    <property type="match status" value="1"/>
</dbReference>
<evidence type="ECO:0000313" key="2">
    <source>
        <dbReference type="EMBL" id="PWG03413.1"/>
    </source>
</evidence>
<dbReference type="Gene3D" id="3.50.50.60">
    <property type="entry name" value="FAD/NAD(P)-binding domain"/>
    <property type="match status" value="2"/>
</dbReference>
<dbReference type="InterPro" id="IPR038732">
    <property type="entry name" value="HpyO/CreE_NAD-binding"/>
</dbReference>
<evidence type="ECO:0000313" key="3">
    <source>
        <dbReference type="Proteomes" id="UP000245916"/>
    </source>
</evidence>
<dbReference type="InterPro" id="IPR036188">
    <property type="entry name" value="FAD/NAD-bd_sf"/>
</dbReference>
<gene>
    <name evidence="2" type="ORF">DF286_11435</name>
</gene>
<feature type="domain" description="FAD-dependent urate hydroxylase HpyO/Asp monooxygenase CreE-like FAD/NAD(P)-binding" evidence="1">
    <location>
        <begin position="14"/>
        <end position="154"/>
    </location>
</feature>
<sequence length="456" mass="49560">MRPRSPLPSLVHVAVIGGGFSGTMAAIHLLRNNHCRVTLIERRDRVAAGAAYSTQEPAHLLNVRAANMSAFADAPSHFADWLERATGQPADSYAERRLYGRYLAELLAAQSPDERLTILHDEAVALEKNSGGLTVTLSSGSDLHCDCVIVASGNVATNRPSFPLQSRRLVENPWSEDGQEALREIAEKQGDVMLLGTGLTMVDMCLSLRTRGFAGRIIATSRRGLAPLAHQAFTPAPLAAAPAPRLSDLLRQTRNRAESHGWRAAVDALRPHSAALWQGFSIEEQRRFLRHLRPYWDVHRHRIAPAVAGMLDDLSLKGSLEIVAGRIAHIHDDGSSLDVSIAHRGDGRSVDRRVEALINCTGLAADIGATTDPLLRQMIDSGMARPDRLRLGLDVDPFSRVTDGDGTPHDNVFAIGPITRGRFWEIVAVPDIREQISLLTARIADAAAPCLEAEPS</sequence>
<dbReference type="Proteomes" id="UP000245916">
    <property type="component" value="Unassembled WGS sequence"/>
</dbReference>
<dbReference type="PRINTS" id="PR00368">
    <property type="entry name" value="FADPNR"/>
</dbReference>
<reference evidence="2 3" key="1">
    <citation type="submission" date="2018-05" db="EMBL/GenBank/DDBJ databases">
        <title>Genome of Sphingosinicella humi QZX222.</title>
        <authorList>
            <person name="Qiao Z."/>
            <person name="Wang G."/>
        </authorList>
    </citation>
    <scope>NUCLEOTIDE SEQUENCE [LARGE SCALE GENOMIC DNA]</scope>
    <source>
        <strain evidence="2 3">QZX222</strain>
    </source>
</reference>
<proteinExistence type="predicted"/>
<dbReference type="PANTHER" id="PTHR40254:SF1">
    <property type="entry name" value="BLR0577 PROTEIN"/>
    <property type="match status" value="1"/>
</dbReference>
<dbReference type="EMBL" id="QFFF01000001">
    <property type="protein sequence ID" value="PWG03413.1"/>
    <property type="molecule type" value="Genomic_DNA"/>
</dbReference>
<name>A0A2U2J4Y2_9SPHN</name>
<dbReference type="SUPFAM" id="SSF51905">
    <property type="entry name" value="FAD/NAD(P)-binding domain"/>
    <property type="match status" value="1"/>
</dbReference>
<protein>
    <submittedName>
        <fullName evidence="2">FAD-dependent oxidoreductase</fullName>
    </submittedName>
</protein>